<dbReference type="Gene3D" id="2.170.130.10">
    <property type="entry name" value="TonB-dependent receptor, plug domain"/>
    <property type="match status" value="1"/>
</dbReference>
<dbReference type="NCBIfam" id="TIGR04056">
    <property type="entry name" value="OMP_RagA_SusC"/>
    <property type="match status" value="1"/>
</dbReference>
<keyword evidence="3 8" id="KW-1134">Transmembrane beta strand</keyword>
<sequence length="1085" mass="119585">MKQNHGKTTLLAGLCSLALFSFSPSTYAVEGDSFSSIVQQSKKKITGTVSDEQGPVIGATVRIKGSSTGTITDIDGHYSLVVPEGSTLEISYVGYVTREVKVNGQSTVNVTLKEDHQSLNEVVVVGYGSMKKSDISGASSTLKDDAIKNSVISSVDQALQGRVAGITAMQTSGAPGSSTSVRIRGTATLNSNAEPLYVIDGVIYQSNGSTGSSLGLGDALGNGQVSTVSPMSTLNPNDIESMEILKDASATAIYGAQGANGVVLITTKRGKAGTAKFSYDGSAAWSRQARRLDIMNLREYAGFYNDFVKTGQADPNDYYSDPSLLGRGTNWQDAIFQTAFQQQHQLSAEGGTDKVRYFVSGGYMSQEGTIIGSKFDRLSLRTNLDAQLKSWLKMGLNVSFANTHDKLLQADGDEGVVNYSLTTLPDIPIYNIDGGYSSVVREGYTNPNPIALALMDDIRLHRQKLNGSLFFDVTPIRNLTYHTEFGWDLDWSQGDTYMPTVDLGTWKRSKNESRIQKNTGTYWTLKNYITYSNVIGDHSFSAMVGQEAWKSHWDYISTYNTGLPSDAVHNPSLGTGTPQISNGWGTTTMASFFGRLTYNYADRYMATATLRFDGSSNFGPNKRWASFPSFALGWRFTNEKWISKLTKNWMNNGKLRIGWGSTGNAGDKAYRWGTTITRMSSYLGMGYRPSNIPNPDVQWESQKQWNVGLDLGFFNDRIGVTADWYRKESKDLLMLSQLPSFMGTSGNVSSALTAPYGNYGDLLNTGLELTVNTHPIVGKFQWDSNFEISWNKSTLKSLQGATSANLVGYGQWNDVVSVTRVGGQLFDFYGYVTDGVYQNLKDLQTSAKPEKYPADGKFNRSNTVYVGDIKYKDLNGDGVIDTKDQTDLGHALPKFTWGWTNTFRYRNFDLTVFINGSVGAKALNYMKMKLTQMNTVWSNQLTDVLNRAILEPVDPSIVYTDGSHWYDHVENVKVSNPSASIPRATLSDPNDNARISDRYIESATYLRMKNIALGYTFPKKWIAHAGLTNLRVYCNIQNLFTITPYDGYDPEIGRSTNDANGFSYNVDNGRYPSPITFSFGLNLTF</sequence>
<keyword evidence="10" id="KW-0732">Signal</keyword>
<feature type="domain" description="TonB-dependent receptor-like beta-barrel" evidence="11">
    <location>
        <begin position="469"/>
        <end position="831"/>
    </location>
</feature>
<dbReference type="InterPro" id="IPR039426">
    <property type="entry name" value="TonB-dep_rcpt-like"/>
</dbReference>
<evidence type="ECO:0000259" key="11">
    <source>
        <dbReference type="Pfam" id="PF00593"/>
    </source>
</evidence>
<keyword evidence="6 8" id="KW-0472">Membrane</keyword>
<dbReference type="InterPro" id="IPR012910">
    <property type="entry name" value="Plug_dom"/>
</dbReference>
<dbReference type="Pfam" id="PF00593">
    <property type="entry name" value="TonB_dep_Rec_b-barrel"/>
    <property type="match status" value="1"/>
</dbReference>
<proteinExistence type="inferred from homology"/>
<dbReference type="InterPro" id="IPR023997">
    <property type="entry name" value="TonB-dep_OMP_SusC/RagA_CS"/>
</dbReference>
<dbReference type="Pfam" id="PF07715">
    <property type="entry name" value="Plug"/>
    <property type="match status" value="1"/>
</dbReference>
<dbReference type="InterPro" id="IPR023996">
    <property type="entry name" value="TonB-dep_OMP_SusC/RagA"/>
</dbReference>
<keyword evidence="2 8" id="KW-0813">Transport</keyword>
<organism evidence="13 14">
    <name type="scientific">Segatella cerevisiae</name>
    <dbReference type="NCBI Taxonomy" id="2053716"/>
    <lineage>
        <taxon>Bacteria</taxon>
        <taxon>Pseudomonadati</taxon>
        <taxon>Bacteroidota</taxon>
        <taxon>Bacteroidia</taxon>
        <taxon>Bacteroidales</taxon>
        <taxon>Prevotellaceae</taxon>
        <taxon>Segatella</taxon>
    </lineage>
</organism>
<evidence type="ECO:0000256" key="6">
    <source>
        <dbReference type="ARBA" id="ARBA00023136"/>
    </source>
</evidence>
<dbReference type="SUPFAM" id="SSF56935">
    <property type="entry name" value="Porins"/>
    <property type="match status" value="1"/>
</dbReference>
<feature type="domain" description="TonB-dependent receptor plug" evidence="12">
    <location>
        <begin position="132"/>
        <end position="262"/>
    </location>
</feature>
<dbReference type="NCBIfam" id="TIGR04057">
    <property type="entry name" value="SusC_RagA_signa"/>
    <property type="match status" value="1"/>
</dbReference>
<keyword evidence="14" id="KW-1185">Reference proteome</keyword>
<comment type="caution">
    <text evidence="13">The sequence shown here is derived from an EMBL/GenBank/DDBJ whole genome shotgun (WGS) entry which is preliminary data.</text>
</comment>
<feature type="chain" id="PRO_5045800190" evidence="10">
    <location>
        <begin position="29"/>
        <end position="1085"/>
    </location>
</feature>
<reference evidence="13 14" key="1">
    <citation type="submission" date="2022-06" db="EMBL/GenBank/DDBJ databases">
        <title>A taxonomic note on the genus Prevotella: Description of four novel genera and emended description of the genera Hallella and Xylanibacter.</title>
        <authorList>
            <person name="Hitch T.C.A."/>
        </authorList>
    </citation>
    <scope>NUCLEOTIDE SEQUENCE [LARGE SCALE GENOMIC DNA]</scope>
    <source>
        <strain evidence="13 14">DSM 100619</strain>
    </source>
</reference>
<accession>A0ABT1BXG1</accession>
<dbReference type="InterPro" id="IPR000531">
    <property type="entry name" value="Beta-barrel_TonB"/>
</dbReference>
<protein>
    <submittedName>
        <fullName evidence="13">TonB-dependent receptor</fullName>
    </submittedName>
</protein>
<gene>
    <name evidence="13" type="ORF">NG821_07935</name>
</gene>
<evidence type="ECO:0000256" key="5">
    <source>
        <dbReference type="ARBA" id="ARBA00023077"/>
    </source>
</evidence>
<evidence type="ECO:0000256" key="4">
    <source>
        <dbReference type="ARBA" id="ARBA00022692"/>
    </source>
</evidence>
<evidence type="ECO:0000259" key="12">
    <source>
        <dbReference type="Pfam" id="PF07715"/>
    </source>
</evidence>
<dbReference type="Gene3D" id="2.40.170.20">
    <property type="entry name" value="TonB-dependent receptor, beta-barrel domain"/>
    <property type="match status" value="1"/>
</dbReference>
<evidence type="ECO:0000256" key="7">
    <source>
        <dbReference type="ARBA" id="ARBA00023237"/>
    </source>
</evidence>
<dbReference type="EMBL" id="JAMXLY010000027">
    <property type="protein sequence ID" value="MCO6025769.1"/>
    <property type="molecule type" value="Genomic_DNA"/>
</dbReference>
<dbReference type="InterPro" id="IPR036942">
    <property type="entry name" value="Beta-barrel_TonB_sf"/>
</dbReference>
<dbReference type="InterPro" id="IPR008969">
    <property type="entry name" value="CarboxyPept-like_regulatory"/>
</dbReference>
<evidence type="ECO:0000313" key="13">
    <source>
        <dbReference type="EMBL" id="MCO6025769.1"/>
    </source>
</evidence>
<comment type="similarity">
    <text evidence="8 9">Belongs to the TonB-dependent receptor family.</text>
</comment>
<evidence type="ECO:0000256" key="8">
    <source>
        <dbReference type="PROSITE-ProRule" id="PRU01360"/>
    </source>
</evidence>
<dbReference type="Pfam" id="PF13715">
    <property type="entry name" value="CarbopepD_reg_2"/>
    <property type="match status" value="1"/>
</dbReference>
<keyword evidence="7 8" id="KW-0998">Cell outer membrane</keyword>
<keyword evidence="4 8" id="KW-0812">Transmembrane</keyword>
<feature type="signal peptide" evidence="10">
    <location>
        <begin position="1"/>
        <end position="28"/>
    </location>
</feature>
<evidence type="ECO:0000256" key="1">
    <source>
        <dbReference type="ARBA" id="ARBA00004571"/>
    </source>
</evidence>
<dbReference type="InterPro" id="IPR037066">
    <property type="entry name" value="Plug_dom_sf"/>
</dbReference>
<dbReference type="Proteomes" id="UP001204015">
    <property type="component" value="Unassembled WGS sequence"/>
</dbReference>
<dbReference type="RefSeq" id="WP_252761125.1">
    <property type="nucleotide sequence ID" value="NZ_JAMXLY010000027.1"/>
</dbReference>
<dbReference type="SUPFAM" id="SSF49464">
    <property type="entry name" value="Carboxypeptidase regulatory domain-like"/>
    <property type="match status" value="1"/>
</dbReference>
<evidence type="ECO:0000313" key="14">
    <source>
        <dbReference type="Proteomes" id="UP001204015"/>
    </source>
</evidence>
<evidence type="ECO:0000256" key="2">
    <source>
        <dbReference type="ARBA" id="ARBA00022448"/>
    </source>
</evidence>
<comment type="subcellular location">
    <subcellularLocation>
        <location evidence="1 8">Cell outer membrane</location>
        <topology evidence="1 8">Multi-pass membrane protein</topology>
    </subcellularLocation>
</comment>
<keyword evidence="5 9" id="KW-0798">TonB box</keyword>
<name>A0ABT1BXG1_9BACT</name>
<dbReference type="PROSITE" id="PS52016">
    <property type="entry name" value="TONB_DEPENDENT_REC_3"/>
    <property type="match status" value="1"/>
</dbReference>
<dbReference type="Gene3D" id="2.60.40.1120">
    <property type="entry name" value="Carboxypeptidase-like, regulatory domain"/>
    <property type="match status" value="1"/>
</dbReference>
<evidence type="ECO:0000256" key="9">
    <source>
        <dbReference type="RuleBase" id="RU003357"/>
    </source>
</evidence>
<keyword evidence="13" id="KW-0675">Receptor</keyword>
<evidence type="ECO:0000256" key="3">
    <source>
        <dbReference type="ARBA" id="ARBA00022452"/>
    </source>
</evidence>
<evidence type="ECO:0000256" key="10">
    <source>
        <dbReference type="SAM" id="SignalP"/>
    </source>
</evidence>